<reference evidence="3 4" key="1">
    <citation type="submission" date="2017-12" db="EMBL/GenBank/DDBJ databases">
        <title>Taxonomic description and draft genome of Pradoshia cofamensis Gen. nov., sp. nov., a thermotolerant bacillale isolated from anterior gut of earthworm Eisenia fetida.</title>
        <authorList>
            <person name="Saha T."/>
            <person name="Chakraborty R."/>
        </authorList>
    </citation>
    <scope>NUCLEOTIDE SEQUENCE [LARGE SCALE GENOMIC DNA]</scope>
    <source>
        <strain evidence="3 4">EAG3</strain>
    </source>
</reference>
<dbReference type="RefSeq" id="WP_104848562.1">
    <property type="nucleotide sequence ID" value="NZ_PKOZ01000002.1"/>
</dbReference>
<dbReference type="OrthoDB" id="9794671at2"/>
<evidence type="ECO:0000313" key="4">
    <source>
        <dbReference type="Proteomes" id="UP000239663"/>
    </source>
</evidence>
<sequence>MKHWKPVLFTLTIIGIVVILIPALLVVPFSGQLETAAEPEQLPKVKQKKEDPVASINVFRNQTNTVETVDLEDYVVGVVAAEMPSSFEMEALKAQALTARTFVTKTLTSQKKKETPADADITDTVNDQVYLSDEELRAQWGNQYEERRKRIQEAVQATKGQILTYKDELITPSFFSTSNGYTENSEDYWQNSLPYLRSVESPWDKKSPKYLQETKIALSEFERLLGIQIGSKTDIGQIISRTDGKRIAQIKIGGKTLTGKEVREKLNLKSSDFTWYRTGNQIVITTKGYGHGVGMSQYGANGMAQEGKTYKEIIAHYYKDVTINEATAYLPTITAKK</sequence>
<dbReference type="GO" id="GO:0030435">
    <property type="term" value="P:sporulation resulting in formation of a cellular spore"/>
    <property type="evidence" value="ECO:0007669"/>
    <property type="project" value="InterPro"/>
</dbReference>
<dbReference type="InterPro" id="IPR051922">
    <property type="entry name" value="Bact_Sporulation_Assoc"/>
</dbReference>
<dbReference type="NCBIfam" id="TIGR02870">
    <property type="entry name" value="spore_II_D"/>
    <property type="match status" value="1"/>
</dbReference>
<dbReference type="GO" id="GO:0030288">
    <property type="term" value="C:outer membrane-bounded periplasmic space"/>
    <property type="evidence" value="ECO:0007669"/>
    <property type="project" value="TreeGrafter"/>
</dbReference>
<evidence type="ECO:0000256" key="1">
    <source>
        <dbReference type="SAM" id="Phobius"/>
    </source>
</evidence>
<keyword evidence="1" id="KW-1133">Transmembrane helix</keyword>
<name>A0A2S7N274_9BACI</name>
<dbReference type="PANTHER" id="PTHR30032">
    <property type="entry name" value="N-ACETYLMURAMOYL-L-ALANINE AMIDASE-RELATED"/>
    <property type="match status" value="1"/>
</dbReference>
<organism evidence="3 4">
    <name type="scientific">Pradoshia eiseniae</name>
    <dbReference type="NCBI Taxonomy" id="2064768"/>
    <lineage>
        <taxon>Bacteria</taxon>
        <taxon>Bacillati</taxon>
        <taxon>Bacillota</taxon>
        <taxon>Bacilli</taxon>
        <taxon>Bacillales</taxon>
        <taxon>Bacillaceae</taxon>
        <taxon>Pradoshia</taxon>
    </lineage>
</organism>
<proteinExistence type="predicted"/>
<comment type="caution">
    <text evidence="3">The sequence shown here is derived from an EMBL/GenBank/DDBJ whole genome shotgun (WGS) entry which is preliminary data.</text>
</comment>
<dbReference type="NCBIfam" id="TIGR02669">
    <property type="entry name" value="SpoIID_LytB"/>
    <property type="match status" value="1"/>
</dbReference>
<keyword evidence="1" id="KW-0472">Membrane</keyword>
<evidence type="ECO:0000313" key="3">
    <source>
        <dbReference type="EMBL" id="PQD96134.1"/>
    </source>
</evidence>
<protein>
    <submittedName>
        <fullName evidence="3">Stage II sporulation protein D</fullName>
    </submittedName>
</protein>
<keyword evidence="4" id="KW-1185">Reference proteome</keyword>
<dbReference type="InterPro" id="IPR013693">
    <property type="entry name" value="SpoIID/LytB_N"/>
</dbReference>
<gene>
    <name evidence="3" type="primary">spoIID</name>
    <name evidence="3" type="ORF">CYL18_05910</name>
</gene>
<dbReference type="InterPro" id="IPR013486">
    <property type="entry name" value="SpoIID/LytB"/>
</dbReference>
<feature type="domain" description="Sporulation stage II protein D amidase enhancer LytB N-terminal" evidence="2">
    <location>
        <begin position="61"/>
        <end position="165"/>
    </location>
</feature>
<dbReference type="Proteomes" id="UP000239663">
    <property type="component" value="Unassembled WGS sequence"/>
</dbReference>
<feature type="transmembrane region" description="Helical" evidence="1">
    <location>
        <begin position="7"/>
        <end position="29"/>
    </location>
</feature>
<accession>A0A2S7N274</accession>
<evidence type="ECO:0000259" key="2">
    <source>
        <dbReference type="Pfam" id="PF08486"/>
    </source>
</evidence>
<dbReference type="Pfam" id="PF08486">
    <property type="entry name" value="SpoIID"/>
    <property type="match status" value="1"/>
</dbReference>
<dbReference type="EMBL" id="PKOZ01000002">
    <property type="protein sequence ID" value="PQD96134.1"/>
    <property type="molecule type" value="Genomic_DNA"/>
</dbReference>
<dbReference type="PANTHER" id="PTHR30032:SF4">
    <property type="entry name" value="AMIDASE ENHANCER"/>
    <property type="match status" value="1"/>
</dbReference>
<keyword evidence="1" id="KW-0812">Transmembrane</keyword>
<dbReference type="AlphaFoldDB" id="A0A2S7N274"/>
<dbReference type="InterPro" id="IPR014225">
    <property type="entry name" value="Spore_II_D_firmicutes"/>
</dbReference>